<reference evidence="3 4" key="1">
    <citation type="journal article" date="2019" name="Emerg. Microbes Infect.">
        <title>Comprehensive subspecies identification of 175 nontuberculous mycobacteria species based on 7547 genomic profiles.</title>
        <authorList>
            <person name="Matsumoto Y."/>
            <person name="Kinjo T."/>
            <person name="Motooka D."/>
            <person name="Nabeya D."/>
            <person name="Jung N."/>
            <person name="Uechi K."/>
            <person name="Horii T."/>
            <person name="Iida T."/>
            <person name="Fujita J."/>
            <person name="Nakamura S."/>
        </authorList>
    </citation>
    <scope>NUCLEOTIDE SEQUENCE [LARGE SCALE GENOMIC DNA]</scope>
    <source>
        <strain evidence="3 4">JCM 6391</strain>
    </source>
</reference>
<dbReference type="EMBL" id="AP022562">
    <property type="protein sequence ID" value="BBX14442.1"/>
    <property type="molecule type" value="Genomic_DNA"/>
</dbReference>
<dbReference type="Proteomes" id="UP000466997">
    <property type="component" value="Chromosome"/>
</dbReference>
<accession>A0A7I7JTP5</accession>
<dbReference type="InterPro" id="IPR056271">
    <property type="entry name" value="CDGP_dom"/>
</dbReference>
<keyword evidence="1" id="KW-0732">Signal</keyword>
<evidence type="ECO:0000259" key="2">
    <source>
        <dbReference type="Pfam" id="PF24238"/>
    </source>
</evidence>
<evidence type="ECO:0000313" key="4">
    <source>
        <dbReference type="Proteomes" id="UP000466997"/>
    </source>
</evidence>
<feature type="signal peptide" evidence="1">
    <location>
        <begin position="1"/>
        <end position="20"/>
    </location>
</feature>
<evidence type="ECO:0000313" key="3">
    <source>
        <dbReference type="EMBL" id="BBX14442.1"/>
    </source>
</evidence>
<organism evidence="3 4">
    <name type="scientific">Mycobacterium novum</name>
    <dbReference type="NCBI Taxonomy" id="2492438"/>
    <lineage>
        <taxon>Bacteria</taxon>
        <taxon>Bacillati</taxon>
        <taxon>Actinomycetota</taxon>
        <taxon>Actinomycetes</taxon>
        <taxon>Mycobacteriales</taxon>
        <taxon>Mycobacteriaceae</taxon>
        <taxon>Mycobacterium</taxon>
    </lineage>
</organism>
<feature type="domain" description="CDGP" evidence="2">
    <location>
        <begin position="33"/>
        <end position="101"/>
    </location>
</feature>
<name>A0A7I7JTP5_9MYCO</name>
<gene>
    <name evidence="3" type="ORF">MNVM_35230</name>
</gene>
<protein>
    <recommendedName>
        <fullName evidence="2">CDGP domain-containing protein</fullName>
    </recommendedName>
</protein>
<feature type="chain" id="PRO_5039452302" description="CDGP domain-containing protein" evidence="1">
    <location>
        <begin position="21"/>
        <end position="102"/>
    </location>
</feature>
<evidence type="ECO:0000256" key="1">
    <source>
        <dbReference type="SAM" id="SignalP"/>
    </source>
</evidence>
<dbReference type="AlphaFoldDB" id="A0A7I7JTP5"/>
<sequence length="102" mass="11187">MTRYLTGVLAAMMVATGMMAGLGIGSAPHAHAGCQDNPLLFFSTAQKCDGPIQPDGSWQRCVIYYYEPPKSPPSQQDCHQMGPLGRQYPFHSFYQPETHIGP</sequence>
<dbReference type="KEGG" id="mnm:MNVM_35230"/>
<keyword evidence="4" id="KW-1185">Reference proteome</keyword>
<dbReference type="Pfam" id="PF24238">
    <property type="entry name" value="CDGP"/>
    <property type="match status" value="1"/>
</dbReference>
<dbReference type="RefSeq" id="WP_013829453.1">
    <property type="nucleotide sequence ID" value="NZ_AP022562.1"/>
</dbReference>
<proteinExistence type="predicted"/>